<name>A0A0K9NI82_ZOSMR</name>
<keyword evidence="2" id="KW-0238">DNA-binding</keyword>
<organism evidence="9 10">
    <name type="scientific">Zostera marina</name>
    <name type="common">Eelgrass</name>
    <dbReference type="NCBI Taxonomy" id="29655"/>
    <lineage>
        <taxon>Eukaryota</taxon>
        <taxon>Viridiplantae</taxon>
        <taxon>Streptophyta</taxon>
        <taxon>Embryophyta</taxon>
        <taxon>Tracheophyta</taxon>
        <taxon>Spermatophyta</taxon>
        <taxon>Magnoliopsida</taxon>
        <taxon>Liliopsida</taxon>
        <taxon>Zosteraceae</taxon>
        <taxon>Zostera</taxon>
    </lineage>
</organism>
<evidence type="ECO:0000256" key="3">
    <source>
        <dbReference type="ARBA" id="ARBA00023163"/>
    </source>
</evidence>
<dbReference type="Proteomes" id="UP000036987">
    <property type="component" value="Unassembled WGS sequence"/>
</dbReference>
<dbReference type="STRING" id="29655.A0A0K9NI82"/>
<sequence length="505" mass="56240">MDLPPETTPQPLLLRQTPSGATVVKPETITIPQPNQSNSTPEAKERVLPLRPPAITIPSYSRWFSWTSIHETEEKLVPEFFDGKSPSRSPGFYKRIRDSIIRKYYEGSGKKITFTDVRRGLIADVGSVRKVFDFLETWGLINYTPPPVTKEKEKKKSVEKKGGNSAEGVAKKDNNIEDPATKTCSGCGAICSQACFSTEKTEIILCARCFVRGNYRAGLTSSDFKRLDIEEAAAAAAAAAASSSGGRASFGQIKSEWSEKETLHLLESVLHYGDDWKKVAEHVGNGRSQLECIGRFIKLPFGEQFMATVGGGRQDLVFSDNEKEEDDDDSNLAAKQMRLNPLADTSNPIMAQVALLSAMVGLDVADAAARAAVSGPTDDLVMDIGSHTNLVVRKEEEKEPITKMEEDVGMEHRRKMLEEAIVEAKVQIKKEHEDLEQSISDIVNVQMKELHEKMDNFEAIELLMEKETSQLRQMQKLFFEDQLSSLQYKHSLETAVEDKIKIPPR</sequence>
<dbReference type="Pfam" id="PF16495">
    <property type="entry name" value="SWIRM-assoc_1"/>
    <property type="match status" value="1"/>
</dbReference>
<dbReference type="SMART" id="SM00717">
    <property type="entry name" value="SANT"/>
    <property type="match status" value="1"/>
</dbReference>
<dbReference type="OrthoDB" id="118550at2759"/>
<dbReference type="InterPro" id="IPR007526">
    <property type="entry name" value="SWIRM"/>
</dbReference>
<evidence type="ECO:0000313" key="10">
    <source>
        <dbReference type="Proteomes" id="UP000036987"/>
    </source>
</evidence>
<dbReference type="PROSITE" id="PS50090">
    <property type="entry name" value="MYB_LIKE"/>
    <property type="match status" value="1"/>
</dbReference>
<feature type="region of interest" description="Disordered" evidence="5">
    <location>
        <begin position="148"/>
        <end position="175"/>
    </location>
</feature>
<evidence type="ECO:0000259" key="6">
    <source>
        <dbReference type="PROSITE" id="PS50090"/>
    </source>
</evidence>
<gene>
    <name evidence="9" type="ORF">ZOSMA_96G00110</name>
</gene>
<dbReference type="AlphaFoldDB" id="A0A0K9NI82"/>
<dbReference type="GO" id="GO:0003677">
    <property type="term" value="F:DNA binding"/>
    <property type="evidence" value="ECO:0007669"/>
    <property type="project" value="UniProtKB-KW"/>
</dbReference>
<accession>A0A0K9NI82</accession>
<feature type="domain" description="SWIRM" evidence="7">
    <location>
        <begin position="55"/>
        <end position="152"/>
    </location>
</feature>
<dbReference type="GO" id="GO:0005634">
    <property type="term" value="C:nucleus"/>
    <property type="evidence" value="ECO:0007669"/>
    <property type="project" value="UniProtKB-ARBA"/>
</dbReference>
<proteinExistence type="predicted"/>
<dbReference type="InterPro" id="IPR001005">
    <property type="entry name" value="SANT/Myb"/>
</dbReference>
<dbReference type="Pfam" id="PF04433">
    <property type="entry name" value="SWIRM"/>
    <property type="match status" value="1"/>
</dbReference>
<keyword evidence="3" id="KW-0804">Transcription</keyword>
<dbReference type="CDD" id="cd00167">
    <property type="entry name" value="SANT"/>
    <property type="match status" value="1"/>
</dbReference>
<feature type="compositionally biased region" description="Polar residues" evidence="5">
    <location>
        <begin position="30"/>
        <end position="41"/>
    </location>
</feature>
<keyword evidence="1" id="KW-0805">Transcription regulation</keyword>
<dbReference type="Gene3D" id="1.10.10.10">
    <property type="entry name" value="Winged helix-like DNA-binding domain superfamily/Winged helix DNA-binding domain"/>
    <property type="match status" value="1"/>
</dbReference>
<dbReference type="InterPro" id="IPR032451">
    <property type="entry name" value="SMARCC_C"/>
</dbReference>
<feature type="domain" description="Myb-like" evidence="6">
    <location>
        <begin position="254"/>
        <end position="300"/>
    </location>
</feature>
<dbReference type="Pfam" id="PF00249">
    <property type="entry name" value="Myb_DNA-binding"/>
    <property type="match status" value="1"/>
</dbReference>
<feature type="region of interest" description="Disordered" evidence="5">
    <location>
        <begin position="1"/>
        <end position="45"/>
    </location>
</feature>
<dbReference type="InterPro" id="IPR036388">
    <property type="entry name" value="WH-like_DNA-bd_sf"/>
</dbReference>
<dbReference type="PROSITE" id="PS51293">
    <property type="entry name" value="SANT"/>
    <property type="match status" value="1"/>
</dbReference>
<feature type="domain" description="SANT" evidence="8">
    <location>
        <begin position="252"/>
        <end position="304"/>
    </location>
</feature>
<dbReference type="SUPFAM" id="SSF46689">
    <property type="entry name" value="Homeodomain-like"/>
    <property type="match status" value="2"/>
</dbReference>
<dbReference type="Gene3D" id="1.10.10.60">
    <property type="entry name" value="Homeodomain-like"/>
    <property type="match status" value="1"/>
</dbReference>
<dbReference type="OMA" id="QQFNEME"/>
<evidence type="ECO:0000256" key="4">
    <source>
        <dbReference type="ARBA" id="ARBA00023242"/>
    </source>
</evidence>
<keyword evidence="10" id="KW-1185">Reference proteome</keyword>
<comment type="caution">
    <text evidence="9">The sequence shown here is derived from an EMBL/GenBank/DDBJ whole genome shotgun (WGS) entry which is preliminary data.</text>
</comment>
<evidence type="ECO:0000313" key="9">
    <source>
        <dbReference type="EMBL" id="KMZ56338.1"/>
    </source>
</evidence>
<dbReference type="EMBL" id="LFYR01002199">
    <property type="protein sequence ID" value="KMZ56338.1"/>
    <property type="molecule type" value="Genomic_DNA"/>
</dbReference>
<evidence type="ECO:0000259" key="8">
    <source>
        <dbReference type="PROSITE" id="PS51293"/>
    </source>
</evidence>
<evidence type="ECO:0000256" key="2">
    <source>
        <dbReference type="ARBA" id="ARBA00023125"/>
    </source>
</evidence>
<dbReference type="FunFam" id="1.10.10.10:FF:000020">
    <property type="entry name" value="SWI/SNF complex subunit SMARCC2 isoform c"/>
    <property type="match status" value="1"/>
</dbReference>
<feature type="compositionally biased region" description="Low complexity" evidence="5">
    <location>
        <begin position="1"/>
        <end position="18"/>
    </location>
</feature>
<evidence type="ECO:0000256" key="1">
    <source>
        <dbReference type="ARBA" id="ARBA00023015"/>
    </source>
</evidence>
<feature type="compositionally biased region" description="Basic and acidic residues" evidence="5">
    <location>
        <begin position="149"/>
        <end position="162"/>
    </location>
</feature>
<protein>
    <submittedName>
        <fullName evidence="9">SWI/SNF complex subunit SWI3B</fullName>
    </submittedName>
</protein>
<dbReference type="PANTHER" id="PTHR12802:SF44">
    <property type="entry name" value="SWI_SNF COMPLEX SUBUNIT SWI3B"/>
    <property type="match status" value="1"/>
</dbReference>
<dbReference type="PANTHER" id="PTHR12802">
    <property type="entry name" value="SWI/SNF COMPLEX-RELATED"/>
    <property type="match status" value="1"/>
</dbReference>
<evidence type="ECO:0000256" key="5">
    <source>
        <dbReference type="SAM" id="MobiDB-lite"/>
    </source>
</evidence>
<keyword evidence="4" id="KW-0539">Nucleus</keyword>
<dbReference type="InterPro" id="IPR009057">
    <property type="entry name" value="Homeodomain-like_sf"/>
</dbReference>
<reference evidence="10" key="1">
    <citation type="journal article" date="2016" name="Nature">
        <title>The genome of the seagrass Zostera marina reveals angiosperm adaptation to the sea.</title>
        <authorList>
            <person name="Olsen J.L."/>
            <person name="Rouze P."/>
            <person name="Verhelst B."/>
            <person name="Lin Y.-C."/>
            <person name="Bayer T."/>
            <person name="Collen J."/>
            <person name="Dattolo E."/>
            <person name="De Paoli E."/>
            <person name="Dittami S."/>
            <person name="Maumus F."/>
            <person name="Michel G."/>
            <person name="Kersting A."/>
            <person name="Lauritano C."/>
            <person name="Lohaus R."/>
            <person name="Toepel M."/>
            <person name="Tonon T."/>
            <person name="Vanneste K."/>
            <person name="Amirebrahimi M."/>
            <person name="Brakel J."/>
            <person name="Bostroem C."/>
            <person name="Chovatia M."/>
            <person name="Grimwood J."/>
            <person name="Jenkins J.W."/>
            <person name="Jueterbock A."/>
            <person name="Mraz A."/>
            <person name="Stam W.T."/>
            <person name="Tice H."/>
            <person name="Bornberg-Bauer E."/>
            <person name="Green P.J."/>
            <person name="Pearson G.A."/>
            <person name="Procaccini G."/>
            <person name="Duarte C.M."/>
            <person name="Schmutz J."/>
            <person name="Reusch T.B.H."/>
            <person name="Van de Peer Y."/>
        </authorList>
    </citation>
    <scope>NUCLEOTIDE SEQUENCE [LARGE SCALE GENOMIC DNA]</scope>
    <source>
        <strain evidence="10">cv. Finnish</strain>
    </source>
</reference>
<evidence type="ECO:0000259" key="7">
    <source>
        <dbReference type="PROSITE" id="PS50934"/>
    </source>
</evidence>
<dbReference type="PROSITE" id="PS50934">
    <property type="entry name" value="SWIRM"/>
    <property type="match status" value="1"/>
</dbReference>
<dbReference type="InterPro" id="IPR017884">
    <property type="entry name" value="SANT_dom"/>
</dbReference>